<accession>A0A9W9PI54</accession>
<dbReference type="GeneID" id="83198844"/>
<reference evidence="3" key="2">
    <citation type="journal article" date="2023" name="IMA Fungus">
        <title>Comparative genomic study of the Penicillium genus elucidates a diverse pangenome and 15 lateral gene transfer events.</title>
        <authorList>
            <person name="Petersen C."/>
            <person name="Sorensen T."/>
            <person name="Nielsen M.R."/>
            <person name="Sondergaard T.E."/>
            <person name="Sorensen J.L."/>
            <person name="Fitzpatrick D.A."/>
            <person name="Frisvad J.C."/>
            <person name="Nielsen K.L."/>
        </authorList>
    </citation>
    <scope>NUCLEOTIDE SEQUENCE</scope>
    <source>
        <strain evidence="3">IBT 19713</strain>
    </source>
</reference>
<reference evidence="3" key="1">
    <citation type="submission" date="2022-11" db="EMBL/GenBank/DDBJ databases">
        <authorList>
            <person name="Petersen C."/>
        </authorList>
    </citation>
    <scope>NUCLEOTIDE SEQUENCE</scope>
    <source>
        <strain evidence="3">IBT 19713</strain>
    </source>
</reference>
<evidence type="ECO:0000259" key="2">
    <source>
        <dbReference type="Pfam" id="PF00931"/>
    </source>
</evidence>
<dbReference type="InterPro" id="IPR011990">
    <property type="entry name" value="TPR-like_helical_dom_sf"/>
</dbReference>
<dbReference type="Gene3D" id="1.25.40.10">
    <property type="entry name" value="Tetratricopeptide repeat domain"/>
    <property type="match status" value="2"/>
</dbReference>
<dbReference type="SMART" id="SM00028">
    <property type="entry name" value="TPR"/>
    <property type="match status" value="4"/>
</dbReference>
<proteinExistence type="predicted"/>
<dbReference type="Pfam" id="PF13424">
    <property type="entry name" value="TPR_12"/>
    <property type="match status" value="4"/>
</dbReference>
<evidence type="ECO:0000313" key="4">
    <source>
        <dbReference type="Proteomes" id="UP001150941"/>
    </source>
</evidence>
<dbReference type="InterPro" id="IPR053137">
    <property type="entry name" value="NLR-like"/>
</dbReference>
<protein>
    <recommendedName>
        <fullName evidence="2">NB-ARC domain-containing protein</fullName>
    </recommendedName>
</protein>
<comment type="caution">
    <text evidence="3">The sequence shown here is derived from an EMBL/GenBank/DDBJ whole genome shotgun (WGS) entry which is preliminary data.</text>
</comment>
<dbReference type="InterPro" id="IPR002182">
    <property type="entry name" value="NB-ARC"/>
</dbReference>
<dbReference type="EMBL" id="JAPQKS010000002">
    <property type="protein sequence ID" value="KAJ5247261.1"/>
    <property type="molecule type" value="Genomic_DNA"/>
</dbReference>
<feature type="domain" description="NB-ARC" evidence="2">
    <location>
        <begin position="45"/>
        <end position="213"/>
    </location>
</feature>
<dbReference type="OrthoDB" id="20872at2759"/>
<evidence type="ECO:0000313" key="3">
    <source>
        <dbReference type="EMBL" id="KAJ5247261.1"/>
    </source>
</evidence>
<dbReference type="RefSeq" id="XP_058334682.1">
    <property type="nucleotide sequence ID" value="XM_058471541.1"/>
</dbReference>
<sequence>MSTSIYFGNSHTENTGTQGGDRPKTPPEPFSNVPFDRDPDFVGREALLEKINQKCSKPSSKLAVVGFGGVGKSKMVVEYCYRVREKAPDTFVFWCHASNVVRFEQSYHQIAERCKITRNQGSSADLMRPVLNWLQDPKHKWVLVLDNVDDDSFLHERRYSDNGPGSSMLPVRAFIPTNTSGSIIMTTRRKAVAERFVNDKFHIQVQPMNNADAQMPLEAKLGGNLGTEDKEAATKLLELLDLIPLAIIQAAAYIKQRSPLFSIQKYIEEFERNDSLRFKLLAHEANNYDRDWEASNSVLITWQLSFNQIKETRMSAANLLALMSFFDRHAIPERLLRIPDEPRHSKATKWLTGLKGAVGRAMDADAKISFPRIPNKTALKLKGILLWKIFCEAEDLSKEGLTASEKLHGQDHPVTITILSNMVHVYVLQGRLEEAEAIGARAVEVRKKTLGLKDQLSLTSTGNLIFVYHLRGKWKKSEELGEELLATRTRILGPNHPDTVASKSNLALSYHSLGRFSDAERLAEEALNYWREVAPLQNLYHIQAMMNLATAYGSRGRLSESEAMLKDGLIICEKYSALGPRHPTTLNFMHNLAWVLHLLRHSEESMNLQEKVVRIRKEDLRPAHPDTLKSMSNLAVFYGEGGQLAEGETLAYQVLEAQRRTLGESHPATPRSLQNIACMQMEQGKKSDAIENLAECIDIRNRILPKDHWQSQLGRELLKSWLTES</sequence>
<gene>
    <name evidence="3" type="ORF">N7468_002244</name>
</gene>
<name>A0A9W9PI54_9EURO</name>
<dbReference type="Gene3D" id="3.40.50.300">
    <property type="entry name" value="P-loop containing nucleotide triphosphate hydrolases"/>
    <property type="match status" value="1"/>
</dbReference>
<dbReference type="PANTHER" id="PTHR46082:SF6">
    <property type="entry name" value="AAA+ ATPASE DOMAIN-CONTAINING PROTEIN-RELATED"/>
    <property type="match status" value="1"/>
</dbReference>
<dbReference type="Pfam" id="PF00931">
    <property type="entry name" value="NB-ARC"/>
    <property type="match status" value="1"/>
</dbReference>
<dbReference type="GO" id="GO:0043531">
    <property type="term" value="F:ADP binding"/>
    <property type="evidence" value="ECO:0007669"/>
    <property type="project" value="InterPro"/>
</dbReference>
<dbReference type="SUPFAM" id="SSF52540">
    <property type="entry name" value="P-loop containing nucleoside triphosphate hydrolases"/>
    <property type="match status" value="1"/>
</dbReference>
<dbReference type="InterPro" id="IPR027417">
    <property type="entry name" value="P-loop_NTPase"/>
</dbReference>
<dbReference type="Proteomes" id="UP001150941">
    <property type="component" value="Unassembled WGS sequence"/>
</dbReference>
<evidence type="ECO:0000256" key="1">
    <source>
        <dbReference type="SAM" id="MobiDB-lite"/>
    </source>
</evidence>
<keyword evidence="4" id="KW-1185">Reference proteome</keyword>
<feature type="region of interest" description="Disordered" evidence="1">
    <location>
        <begin position="1"/>
        <end position="36"/>
    </location>
</feature>
<dbReference type="SUPFAM" id="SSF48452">
    <property type="entry name" value="TPR-like"/>
    <property type="match status" value="3"/>
</dbReference>
<organism evidence="3 4">
    <name type="scientific">Penicillium chermesinum</name>
    <dbReference type="NCBI Taxonomy" id="63820"/>
    <lineage>
        <taxon>Eukaryota</taxon>
        <taxon>Fungi</taxon>
        <taxon>Dikarya</taxon>
        <taxon>Ascomycota</taxon>
        <taxon>Pezizomycotina</taxon>
        <taxon>Eurotiomycetes</taxon>
        <taxon>Eurotiomycetidae</taxon>
        <taxon>Eurotiales</taxon>
        <taxon>Aspergillaceae</taxon>
        <taxon>Penicillium</taxon>
    </lineage>
</organism>
<dbReference type="InterPro" id="IPR019734">
    <property type="entry name" value="TPR_rpt"/>
</dbReference>
<dbReference type="PANTHER" id="PTHR46082">
    <property type="entry name" value="ATP/GTP-BINDING PROTEIN-RELATED"/>
    <property type="match status" value="1"/>
</dbReference>
<feature type="compositionally biased region" description="Polar residues" evidence="1">
    <location>
        <begin position="1"/>
        <end position="16"/>
    </location>
</feature>
<dbReference type="AlphaFoldDB" id="A0A9W9PI54"/>